<proteinExistence type="predicted"/>
<keyword evidence="2" id="KW-0812">Transmembrane</keyword>
<name>A0A6P4YVH4_BRABE</name>
<dbReference type="InterPro" id="IPR051495">
    <property type="entry name" value="Epithelial_Barrier/Signaling"/>
</dbReference>
<evidence type="ECO:0000259" key="6">
    <source>
        <dbReference type="PROSITE" id="PS50856"/>
    </source>
</evidence>
<dbReference type="InterPro" id="IPR001846">
    <property type="entry name" value="VWF_type-D"/>
</dbReference>
<evidence type="ECO:0000256" key="4">
    <source>
        <dbReference type="ARBA" id="ARBA00023136"/>
    </source>
</evidence>
<dbReference type="Pfam" id="PF23263">
    <property type="entry name" value="C8-3_MUC4"/>
    <property type="match status" value="1"/>
</dbReference>
<keyword evidence="4" id="KW-0472">Membrane</keyword>
<accession>A0A6P4YVH4</accession>
<dbReference type="InterPro" id="IPR056619">
    <property type="entry name" value="C8-3_MUC4"/>
</dbReference>
<dbReference type="Proteomes" id="UP000515135">
    <property type="component" value="Unplaced"/>
</dbReference>
<dbReference type="GO" id="GO:0016020">
    <property type="term" value="C:membrane"/>
    <property type="evidence" value="ECO:0007669"/>
    <property type="project" value="UniProtKB-SubCell"/>
</dbReference>
<gene>
    <name evidence="9" type="primary">LOC109472918</name>
</gene>
<dbReference type="PANTHER" id="PTHR13802:SF52">
    <property type="entry name" value="MUCIN-4"/>
    <property type="match status" value="1"/>
</dbReference>
<evidence type="ECO:0000256" key="2">
    <source>
        <dbReference type="ARBA" id="ARBA00022692"/>
    </source>
</evidence>
<feature type="domain" description="AMOP" evidence="6">
    <location>
        <begin position="274"/>
        <end position="409"/>
    </location>
</feature>
<dbReference type="Pfam" id="PF06119">
    <property type="entry name" value="NIDO"/>
    <property type="match status" value="1"/>
</dbReference>
<dbReference type="AlphaFoldDB" id="A0A6P4YVH4"/>
<dbReference type="OrthoDB" id="6051552at2759"/>
<dbReference type="SMART" id="SM00539">
    <property type="entry name" value="NIDO"/>
    <property type="match status" value="1"/>
</dbReference>
<dbReference type="InterPro" id="IPR003886">
    <property type="entry name" value="NIDO_dom"/>
</dbReference>
<evidence type="ECO:0000313" key="9">
    <source>
        <dbReference type="RefSeq" id="XP_019628343.1"/>
    </source>
</evidence>
<protein>
    <submittedName>
        <fullName evidence="9">Mucin-like protein</fullName>
    </submittedName>
</protein>
<evidence type="ECO:0000256" key="5">
    <source>
        <dbReference type="ARBA" id="ARBA00023157"/>
    </source>
</evidence>
<dbReference type="RefSeq" id="XP_019628343.1">
    <property type="nucleotide sequence ID" value="XM_019772784.1"/>
</dbReference>
<dbReference type="GeneID" id="109472918"/>
<organism evidence="8 9">
    <name type="scientific">Branchiostoma belcheri</name>
    <name type="common">Amphioxus</name>
    <dbReference type="NCBI Taxonomy" id="7741"/>
    <lineage>
        <taxon>Eukaryota</taxon>
        <taxon>Metazoa</taxon>
        <taxon>Chordata</taxon>
        <taxon>Cephalochordata</taxon>
        <taxon>Leptocardii</taxon>
        <taxon>Amphioxiformes</taxon>
        <taxon>Branchiostomatidae</taxon>
        <taxon>Branchiostoma</taxon>
    </lineage>
</organism>
<keyword evidence="5" id="KW-1015">Disulfide bond</keyword>
<dbReference type="InterPro" id="IPR005533">
    <property type="entry name" value="AMOP_dom"/>
</dbReference>
<comment type="subcellular location">
    <subcellularLocation>
        <location evidence="1">Membrane</location>
    </subcellularLocation>
</comment>
<dbReference type="Pfam" id="PF00094">
    <property type="entry name" value="VWD"/>
    <property type="match status" value="1"/>
</dbReference>
<evidence type="ECO:0000259" key="7">
    <source>
        <dbReference type="PROSITE" id="PS51233"/>
    </source>
</evidence>
<dbReference type="GO" id="GO:0007160">
    <property type="term" value="P:cell-matrix adhesion"/>
    <property type="evidence" value="ECO:0007669"/>
    <property type="project" value="InterPro"/>
</dbReference>
<reference evidence="9" key="1">
    <citation type="submission" date="2025-08" db="UniProtKB">
        <authorList>
            <consortium name="RefSeq"/>
        </authorList>
    </citation>
    <scope>IDENTIFICATION</scope>
    <source>
        <tissue evidence="9">Gonad</tissue>
    </source>
</reference>
<dbReference type="KEGG" id="bbel:109472918"/>
<dbReference type="PROSITE" id="PS50856">
    <property type="entry name" value="AMOP"/>
    <property type="match status" value="1"/>
</dbReference>
<feature type="domain" description="VWFD" evidence="7">
    <location>
        <begin position="421"/>
        <end position="623"/>
    </location>
</feature>
<keyword evidence="3" id="KW-1133">Transmembrane helix</keyword>
<sequence>MAIDLLPYGAVAGDFQLYITLHYIWQVMPFFIPEVVSPPIYVEYGVPLMDGKLFHYICIIENGLVVMSDRQIVVPAFRNPVQLSSVLSGVSADNIAVFAPFWTNNRFYNLLPGHAPKVWYQTYTVLSHPVMLIVNSIVQQLFSPTRSFRARLVLIVTYDSMVPPWTATTLEVNTVQLVITTDYVHTYVFYNYPRGRMRWTPVYNTNLVQFYSFPVRIGFVIRTTNAFGIRTEWSVEDPNSAQWSRMTGRPNAFRMSDVLPTGRLYYRVETNSDTWVNPRLACQDWFENEDDPMTWGSSLIGRCPPTMAHALQEYGTFTTTPSDYPNTICFTRLFQSSSGGNMDCCYDIFTGSLLGQNRANSGAGFLRRYERTSLSDTSSMYYTQEYLPYQWCTVQSRSTAYRDKYVSRRVMSSSRSYTMVIQGTGYGDPHMATADGVEFTFNGYGEYVLLRSRSSAPYQFELQGRTAQPSTRNENVKATVFCAFALRQPNDTVEVFLNGDSSSFRIRVNGQEVPISGIIDGSRSTFGDGKIFPRYATSNGNNQTTPNGLLVSFPSGASVVITFSNGVMTYTVGVAQDMQGQLEGMLGSLRSLSAFDGKSVTDTSLFTYYPEGTSAMTYGDDSFQPTFFGDDLTALFGDPSLQAQAVAVCGSVTAKECLYDVAVTGDLSLGNDTLNHEKEFQKACGILSKQ</sequence>
<keyword evidence="8" id="KW-1185">Reference proteome</keyword>
<evidence type="ECO:0000256" key="1">
    <source>
        <dbReference type="ARBA" id="ARBA00004370"/>
    </source>
</evidence>
<dbReference type="PANTHER" id="PTHR13802">
    <property type="entry name" value="MUCIN 4-RELATED"/>
    <property type="match status" value="1"/>
</dbReference>
<dbReference type="PROSITE" id="PS51233">
    <property type="entry name" value="VWFD"/>
    <property type="match status" value="1"/>
</dbReference>
<evidence type="ECO:0000256" key="3">
    <source>
        <dbReference type="ARBA" id="ARBA00022989"/>
    </source>
</evidence>
<evidence type="ECO:0000313" key="8">
    <source>
        <dbReference type="Proteomes" id="UP000515135"/>
    </source>
</evidence>